<accession>A0A3P8BTZ1</accession>
<dbReference type="EMBL" id="UZAI01012152">
    <property type="protein sequence ID" value="VDP09765.1"/>
    <property type="molecule type" value="Genomic_DNA"/>
</dbReference>
<keyword evidence="3" id="KW-1185">Reference proteome</keyword>
<name>A0A3P8BTZ1_9TREM</name>
<dbReference type="InterPro" id="IPR052160">
    <property type="entry name" value="Gypsy_RT_Integrase-like"/>
</dbReference>
<proteinExistence type="predicted"/>
<dbReference type="AlphaFoldDB" id="A0A3P8BTZ1"/>
<dbReference type="InterPro" id="IPR041588">
    <property type="entry name" value="Integrase_H2C2"/>
</dbReference>
<protein>
    <recommendedName>
        <fullName evidence="1">Integrase zinc-binding domain-containing protein</fullName>
    </recommendedName>
</protein>
<dbReference type="Gene3D" id="1.10.340.70">
    <property type="match status" value="1"/>
</dbReference>
<dbReference type="Pfam" id="PF17921">
    <property type="entry name" value="Integrase_H2C2"/>
    <property type="match status" value="1"/>
</dbReference>
<gene>
    <name evidence="2" type="ORF">SMRZ_LOCUS14005</name>
</gene>
<reference evidence="2 3" key="1">
    <citation type="submission" date="2018-11" db="EMBL/GenBank/DDBJ databases">
        <authorList>
            <consortium name="Pathogen Informatics"/>
        </authorList>
    </citation>
    <scope>NUCLEOTIDE SEQUENCE [LARGE SCALE GENOMIC DNA]</scope>
    <source>
        <strain evidence="2 3">Zambia</strain>
    </source>
</reference>
<dbReference type="PANTHER" id="PTHR47266">
    <property type="entry name" value="ENDONUCLEASE-RELATED"/>
    <property type="match status" value="1"/>
</dbReference>
<organism evidence="2 3">
    <name type="scientific">Schistosoma margrebowiei</name>
    <dbReference type="NCBI Taxonomy" id="48269"/>
    <lineage>
        <taxon>Eukaryota</taxon>
        <taxon>Metazoa</taxon>
        <taxon>Spiralia</taxon>
        <taxon>Lophotrochozoa</taxon>
        <taxon>Platyhelminthes</taxon>
        <taxon>Trematoda</taxon>
        <taxon>Digenea</taxon>
        <taxon>Strigeidida</taxon>
        <taxon>Schistosomatoidea</taxon>
        <taxon>Schistosomatidae</taxon>
        <taxon>Schistosoma</taxon>
    </lineage>
</organism>
<evidence type="ECO:0000259" key="1">
    <source>
        <dbReference type="Pfam" id="PF17921"/>
    </source>
</evidence>
<evidence type="ECO:0000313" key="2">
    <source>
        <dbReference type="EMBL" id="VDP09765.1"/>
    </source>
</evidence>
<feature type="domain" description="Integrase zinc-binding" evidence="1">
    <location>
        <begin position="67"/>
        <end position="120"/>
    </location>
</feature>
<sequence>MSRIQVNAFTSLVPDLPAMAAAQTNDPFCTEAPQSIPPQCQEVLLATTSGTILYDTSTGLPRPIVRSAYRRLVFDALHGLSHPGVAATLRLIAASYVWRSMNEDVRMWVKQCLQSQRSKVHRHVAAHIGTFATPDARFDHVHLDIVGPLPPSHG</sequence>
<evidence type="ECO:0000313" key="3">
    <source>
        <dbReference type="Proteomes" id="UP000277204"/>
    </source>
</evidence>
<dbReference type="Proteomes" id="UP000277204">
    <property type="component" value="Unassembled WGS sequence"/>
</dbReference>